<accession>A0AAQ3QW89</accession>
<reference evidence="2 3" key="1">
    <citation type="submission" date="2023-10" db="EMBL/GenBank/DDBJ databases">
        <title>Rubellicoccus peritrichatus gen. nov., sp. nov., isolated from an algae of coral reef tank.</title>
        <authorList>
            <person name="Luo J."/>
        </authorList>
    </citation>
    <scope>NUCLEOTIDE SEQUENCE [LARGE SCALE GENOMIC DNA]</scope>
    <source>
        <strain evidence="2 3">CR14</strain>
    </source>
</reference>
<organism evidence="2 3">
    <name type="scientific">Rubellicoccus peritrichatus</name>
    <dbReference type="NCBI Taxonomy" id="3080537"/>
    <lineage>
        <taxon>Bacteria</taxon>
        <taxon>Pseudomonadati</taxon>
        <taxon>Verrucomicrobiota</taxon>
        <taxon>Opitutia</taxon>
        <taxon>Puniceicoccales</taxon>
        <taxon>Cerasicoccaceae</taxon>
        <taxon>Rubellicoccus</taxon>
    </lineage>
</organism>
<dbReference type="Proteomes" id="UP001304300">
    <property type="component" value="Chromosome"/>
</dbReference>
<feature type="signal peptide" evidence="1">
    <location>
        <begin position="1"/>
        <end position="21"/>
    </location>
</feature>
<proteinExistence type="predicted"/>
<name>A0AAQ3QW89_9BACT</name>
<feature type="chain" id="PRO_5042898316" evidence="1">
    <location>
        <begin position="22"/>
        <end position="210"/>
    </location>
</feature>
<gene>
    <name evidence="2" type="ORF">RZN69_00980</name>
</gene>
<keyword evidence="3" id="KW-1185">Reference proteome</keyword>
<dbReference type="KEGG" id="puo:RZN69_00980"/>
<keyword evidence="1" id="KW-0732">Signal</keyword>
<evidence type="ECO:0000313" key="3">
    <source>
        <dbReference type="Proteomes" id="UP001304300"/>
    </source>
</evidence>
<dbReference type="EMBL" id="CP136920">
    <property type="protein sequence ID" value="WOO41642.1"/>
    <property type="molecule type" value="Genomic_DNA"/>
</dbReference>
<evidence type="ECO:0000256" key="1">
    <source>
        <dbReference type="SAM" id="SignalP"/>
    </source>
</evidence>
<sequence>MIKRSLTALTLFLATIASSSAYDYTMTVTATRGPGLDANIWSTLVGTIDNAYRQVSLPNGATFNSDVNGDTLNWTWTGTGFTTQGAREFRDQMQQTFNQLNQTYQQAGIDITWSFNFDGQGSTPVESASFDYPSAADAGGNWCYGVGYEFFYVGSWPWIYSAVAEVWYFNAGTEDNLWCWVPGDGWAYTTDEVFPLVYVVARNEWVDSSL</sequence>
<dbReference type="RefSeq" id="WP_317834126.1">
    <property type="nucleotide sequence ID" value="NZ_CP136920.1"/>
</dbReference>
<protein>
    <submittedName>
        <fullName evidence="2">Uncharacterized protein</fullName>
    </submittedName>
</protein>
<evidence type="ECO:0000313" key="2">
    <source>
        <dbReference type="EMBL" id="WOO41642.1"/>
    </source>
</evidence>
<dbReference type="AlphaFoldDB" id="A0AAQ3QW89"/>